<protein>
    <recommendedName>
        <fullName evidence="3">PDZ domain-containing protein</fullName>
    </recommendedName>
</protein>
<dbReference type="STRING" id="888832.HMPREF9420_2163"/>
<dbReference type="SUPFAM" id="SSF50156">
    <property type="entry name" value="PDZ domain-like"/>
    <property type="match status" value="1"/>
</dbReference>
<proteinExistence type="predicted"/>
<dbReference type="eggNOG" id="COG3577">
    <property type="taxonomic scope" value="Bacteria"/>
</dbReference>
<evidence type="ECO:0000313" key="1">
    <source>
        <dbReference type="EMBL" id="EFV03695.1"/>
    </source>
</evidence>
<dbReference type="HOGENOM" id="CLU_056360_1_0_10"/>
<dbReference type="AlphaFoldDB" id="E6MRP5"/>
<organism evidence="1 2">
    <name type="scientific">Segatella salivae DSM 15606</name>
    <dbReference type="NCBI Taxonomy" id="888832"/>
    <lineage>
        <taxon>Bacteria</taxon>
        <taxon>Pseudomonadati</taxon>
        <taxon>Bacteroidota</taxon>
        <taxon>Bacteroidia</taxon>
        <taxon>Bacteroidales</taxon>
        <taxon>Prevotellaceae</taxon>
        <taxon>Segatella</taxon>
    </lineage>
</organism>
<name>E6MRP5_9BACT</name>
<evidence type="ECO:0000313" key="2">
    <source>
        <dbReference type="Proteomes" id="UP000003874"/>
    </source>
</evidence>
<accession>E6MRP5</accession>
<evidence type="ECO:0008006" key="3">
    <source>
        <dbReference type="Google" id="ProtNLM"/>
    </source>
</evidence>
<sequence>MHLMTFNPNVFSKKLLSLHKTNRMKRNEIYLRFCLLFMALTSVLPMFSQGYHTNFMLSPAHFCDTIPLEFEDNQLYIPITMQGHRLRINLDTGSSQGMIFQGSRLNWNRDLGNVVSRDANDHLDTMKVVTLPSFQLGHLTITDYVASIMPKPIAKSHYDAIIGFDLFQKGICAKIDTQKKILILTDNRHAFDNEPGYDLRYKLKWFVPYVLVSPFIRHVDEVLFDTGSRPLYTMNKQSFDRHAYKSKNVESQVEGRTRGQLAIGVHGIELQDEVAFLHLDRLKWDRFALTNIHSVTTQGSSRIGAQLLNYGTITINPFRRTLTFRPFVDNDSVEVGNKPFRIAFVPNKGRACVGLIFEQSDVYKAGMRQGDIVLSINNKPINSFEEFLHYPFVDGQVYTFTVRTKEGQLKEVVSKR</sequence>
<dbReference type="Proteomes" id="UP000003874">
    <property type="component" value="Unassembled WGS sequence"/>
</dbReference>
<keyword evidence="2" id="KW-1185">Reference proteome</keyword>
<reference evidence="1 2" key="1">
    <citation type="submission" date="2010-12" db="EMBL/GenBank/DDBJ databases">
        <authorList>
            <person name="Muzny D."/>
            <person name="Qin X."/>
            <person name="Deng J."/>
            <person name="Jiang H."/>
            <person name="Liu Y."/>
            <person name="Qu J."/>
            <person name="Song X.-Z."/>
            <person name="Zhang L."/>
            <person name="Thornton R."/>
            <person name="Coyle M."/>
            <person name="Francisco L."/>
            <person name="Jackson L."/>
            <person name="Javaid M."/>
            <person name="Korchina V."/>
            <person name="Kovar C."/>
            <person name="Mata R."/>
            <person name="Mathew T."/>
            <person name="Ngo R."/>
            <person name="Nguyen L."/>
            <person name="Nguyen N."/>
            <person name="Okwuonu G."/>
            <person name="Ongeri F."/>
            <person name="Pham C."/>
            <person name="Simmons D."/>
            <person name="Wilczek-Boney K."/>
            <person name="Hale W."/>
            <person name="Jakkamsetti A."/>
            <person name="Pham P."/>
            <person name="Ruth R."/>
            <person name="San Lucas F."/>
            <person name="Warren J."/>
            <person name="Zhang J."/>
            <person name="Zhao Z."/>
            <person name="Zhou C."/>
            <person name="Zhu D."/>
            <person name="Lee S."/>
            <person name="Bess C."/>
            <person name="Blankenburg K."/>
            <person name="Forbes L."/>
            <person name="Fu Q."/>
            <person name="Gubbala S."/>
            <person name="Hirani K."/>
            <person name="Jayaseelan J.C."/>
            <person name="Lara F."/>
            <person name="Munidasa M."/>
            <person name="Palculict T."/>
            <person name="Patil S."/>
            <person name="Pu L.-L."/>
            <person name="Saada N."/>
            <person name="Tang L."/>
            <person name="Weissenberger G."/>
            <person name="Zhu Y."/>
            <person name="Hemphill L."/>
            <person name="Shang Y."/>
            <person name="Youmans B."/>
            <person name="Ayvaz T."/>
            <person name="Ross M."/>
            <person name="Santibanez J."/>
            <person name="Aqrawi P."/>
            <person name="Gross S."/>
            <person name="Joshi V."/>
            <person name="Fowler G."/>
            <person name="Nazareth L."/>
            <person name="Reid J."/>
            <person name="Worley K."/>
            <person name="Petrosino J."/>
            <person name="Highlander S."/>
            <person name="Gibbs R."/>
        </authorList>
    </citation>
    <scope>NUCLEOTIDE SEQUENCE [LARGE SCALE GENOMIC DNA]</scope>
    <source>
        <strain evidence="1 2">DSM 15606</strain>
    </source>
</reference>
<dbReference type="EMBL" id="AEQO01000171">
    <property type="protein sequence ID" value="EFV03695.1"/>
    <property type="molecule type" value="Genomic_DNA"/>
</dbReference>
<gene>
    <name evidence="1" type="ORF">HMPREF9420_2163</name>
</gene>
<dbReference type="InterPro" id="IPR021109">
    <property type="entry name" value="Peptidase_aspartic_dom_sf"/>
</dbReference>
<dbReference type="Gene3D" id="2.30.42.10">
    <property type="match status" value="1"/>
</dbReference>
<comment type="caution">
    <text evidence="1">The sequence shown here is derived from an EMBL/GenBank/DDBJ whole genome shotgun (WGS) entry which is preliminary data.</text>
</comment>
<dbReference type="Gene3D" id="2.40.70.10">
    <property type="entry name" value="Acid Proteases"/>
    <property type="match status" value="1"/>
</dbReference>
<dbReference type="InterPro" id="IPR036034">
    <property type="entry name" value="PDZ_sf"/>
</dbReference>